<comment type="similarity">
    <text evidence="3 7">Belongs to the NAD(P)-dependent epimerase/dehydratase family. GDP-mannose 4,6-dehydratase subfamily.</text>
</comment>
<dbReference type="FunFam" id="3.40.50.720:FF:000924">
    <property type="entry name" value="GDP-mannose 4,6 dehydratase"/>
    <property type="match status" value="1"/>
</dbReference>
<evidence type="ECO:0000256" key="7">
    <source>
        <dbReference type="HAMAP-Rule" id="MF_00955"/>
    </source>
</evidence>
<organism evidence="9 10">
    <name type="scientific">Phragmitibacter flavus</name>
    <dbReference type="NCBI Taxonomy" id="2576071"/>
    <lineage>
        <taxon>Bacteria</taxon>
        <taxon>Pseudomonadati</taxon>
        <taxon>Verrucomicrobiota</taxon>
        <taxon>Verrucomicrobiia</taxon>
        <taxon>Verrucomicrobiales</taxon>
        <taxon>Verrucomicrobiaceae</taxon>
        <taxon>Phragmitibacter</taxon>
    </lineage>
</organism>
<dbReference type="GO" id="GO:0008446">
    <property type="term" value="F:GDP-mannose 4,6-dehydratase activity"/>
    <property type="evidence" value="ECO:0007669"/>
    <property type="project" value="UniProtKB-UniRule"/>
</dbReference>
<proteinExistence type="inferred from homology"/>
<accession>A0A5R8KJR6</accession>
<dbReference type="PANTHER" id="PTHR43715">
    <property type="entry name" value="GDP-MANNOSE 4,6-DEHYDRATASE"/>
    <property type="match status" value="1"/>
</dbReference>
<comment type="function">
    <text evidence="6 7">Catalyzes the conversion of GDP-D-mannose to GDP-4-dehydro-6-deoxy-D-mannose.</text>
</comment>
<keyword evidence="5 7" id="KW-0456">Lyase</keyword>
<dbReference type="PANTHER" id="PTHR43715:SF1">
    <property type="entry name" value="GDP-MANNOSE 4,6 DEHYDRATASE"/>
    <property type="match status" value="1"/>
</dbReference>
<dbReference type="HAMAP" id="MF_00955">
    <property type="entry name" value="GDP_Man_dehydratase"/>
    <property type="match status" value="1"/>
</dbReference>
<comment type="cofactor">
    <cofactor evidence="2 7">
        <name>NADP(+)</name>
        <dbReference type="ChEBI" id="CHEBI:58349"/>
    </cofactor>
</comment>
<dbReference type="Gene3D" id="3.40.50.720">
    <property type="entry name" value="NAD(P)-binding Rossmann-like Domain"/>
    <property type="match status" value="1"/>
</dbReference>
<dbReference type="EC" id="4.2.1.47" evidence="4 7"/>
<dbReference type="InterPro" id="IPR036291">
    <property type="entry name" value="NAD(P)-bd_dom_sf"/>
</dbReference>
<evidence type="ECO:0000256" key="6">
    <source>
        <dbReference type="ARBA" id="ARBA00059383"/>
    </source>
</evidence>
<comment type="caution">
    <text evidence="7">Lacks conserved residue(s) required for the propagation of feature annotation.</text>
</comment>
<dbReference type="OrthoDB" id="185679at2"/>
<comment type="caution">
    <text evidence="9">The sequence shown here is derived from an EMBL/GenBank/DDBJ whole genome shotgun (WGS) entry which is preliminary data.</text>
</comment>
<dbReference type="AlphaFoldDB" id="A0A5R8KJR6"/>
<evidence type="ECO:0000256" key="3">
    <source>
        <dbReference type="ARBA" id="ARBA00009263"/>
    </source>
</evidence>
<evidence type="ECO:0000313" key="10">
    <source>
        <dbReference type="Proteomes" id="UP000306196"/>
    </source>
</evidence>
<dbReference type="RefSeq" id="WP_138084192.1">
    <property type="nucleotide sequence ID" value="NZ_VAUV01000001.1"/>
</dbReference>
<evidence type="ECO:0000313" key="9">
    <source>
        <dbReference type="EMBL" id="TLD72568.1"/>
    </source>
</evidence>
<dbReference type="Proteomes" id="UP000306196">
    <property type="component" value="Unassembled WGS sequence"/>
</dbReference>
<comment type="catalytic activity">
    <reaction evidence="1 7">
        <text>GDP-alpha-D-mannose = GDP-4-dehydro-alpha-D-rhamnose + H2O</text>
        <dbReference type="Rhea" id="RHEA:23820"/>
        <dbReference type="ChEBI" id="CHEBI:15377"/>
        <dbReference type="ChEBI" id="CHEBI:57527"/>
        <dbReference type="ChEBI" id="CHEBI:57964"/>
        <dbReference type="EC" id="4.2.1.47"/>
    </reaction>
</comment>
<feature type="domain" description="NAD(P)-binding" evidence="8">
    <location>
        <begin position="7"/>
        <end position="318"/>
    </location>
</feature>
<evidence type="ECO:0000256" key="2">
    <source>
        <dbReference type="ARBA" id="ARBA00001937"/>
    </source>
</evidence>
<evidence type="ECO:0000256" key="1">
    <source>
        <dbReference type="ARBA" id="ARBA00000188"/>
    </source>
</evidence>
<evidence type="ECO:0000256" key="5">
    <source>
        <dbReference type="ARBA" id="ARBA00023239"/>
    </source>
</evidence>
<gene>
    <name evidence="7" type="primary">gmd</name>
    <name evidence="9" type="ORF">FEM03_00390</name>
</gene>
<feature type="active site" description="Nucleophile" evidence="7">
    <location>
        <position position="184"/>
    </location>
</feature>
<keyword evidence="10" id="KW-1185">Reference proteome</keyword>
<evidence type="ECO:0000256" key="4">
    <source>
        <dbReference type="ARBA" id="ARBA00011989"/>
    </source>
</evidence>
<dbReference type="SUPFAM" id="SSF51735">
    <property type="entry name" value="NAD(P)-binding Rossmann-fold domains"/>
    <property type="match status" value="1"/>
</dbReference>
<dbReference type="Pfam" id="PF16363">
    <property type="entry name" value="GDP_Man_Dehyd"/>
    <property type="match status" value="1"/>
</dbReference>
<sequence>MQSKTALITGITGQDGSYLAEFLLSQDYEVHGLVRRTSMIERSRLQPLFDDKSLYRKRLHLHYADLDDPTTIRRVLTKVQPGEVYHLAGQSHVGLSFEIPESTCELTAMGTLRLLEMLRDLPAPPRIFHAASSEIFGHPQDMPQTEQTPLNPSNPYACAKAFAVHLVRVYRDSFKLHAVNGILYNHESPRRGDGFVTRKICRAAARIAAGLEDHLSMGDISGQRDWGYAPDYVKGMWLSLQHDTAEDYIFATGKLHSVQNVLEVAFARVGLDWQSCYRRDERFIRPSDPTRLVGDPSKAETVLGWQRTVSFVQMIEEMVDSEVKLISSKE</sequence>
<dbReference type="EMBL" id="VAUV01000001">
    <property type="protein sequence ID" value="TLD72568.1"/>
    <property type="molecule type" value="Genomic_DNA"/>
</dbReference>
<dbReference type="GO" id="GO:0042351">
    <property type="term" value="P:'de novo' GDP-L-fucose biosynthetic process"/>
    <property type="evidence" value="ECO:0007669"/>
    <property type="project" value="TreeGrafter"/>
</dbReference>
<dbReference type="InterPro" id="IPR016040">
    <property type="entry name" value="NAD(P)-bd_dom"/>
</dbReference>
<evidence type="ECO:0000259" key="8">
    <source>
        <dbReference type="Pfam" id="PF16363"/>
    </source>
</evidence>
<protein>
    <recommendedName>
        <fullName evidence="4 7">GDP-mannose 4,6-dehydratase</fullName>
        <ecNumber evidence="4 7">4.2.1.47</ecNumber>
    </recommendedName>
    <alternativeName>
        <fullName evidence="7">GDP-D-mannose dehydratase</fullName>
    </alternativeName>
</protein>
<name>A0A5R8KJR6_9BACT</name>
<dbReference type="Gene3D" id="3.90.25.10">
    <property type="entry name" value="UDP-galactose 4-epimerase, domain 1"/>
    <property type="match status" value="1"/>
</dbReference>
<dbReference type="InterPro" id="IPR006368">
    <property type="entry name" value="GDP_Man_deHydtase"/>
</dbReference>
<dbReference type="GO" id="GO:0070401">
    <property type="term" value="F:NADP+ binding"/>
    <property type="evidence" value="ECO:0007669"/>
    <property type="project" value="UniProtKB-UniRule"/>
</dbReference>
<reference evidence="9 10" key="1">
    <citation type="submission" date="2019-05" db="EMBL/GenBank/DDBJ databases">
        <title>Verrucobacter flavum gen. nov., sp. nov. a new member of the family Verrucomicrobiaceae.</title>
        <authorList>
            <person name="Szuroczki S."/>
            <person name="Abbaszade G."/>
            <person name="Szabo A."/>
            <person name="Felfoldi T."/>
            <person name="Schumann P."/>
            <person name="Boka K."/>
            <person name="Keki Z."/>
            <person name="Toumi M."/>
            <person name="Toth E."/>
        </authorList>
    </citation>
    <scope>NUCLEOTIDE SEQUENCE [LARGE SCALE GENOMIC DNA]</scope>
    <source>
        <strain evidence="9 10">MG-N-17</strain>
    </source>
</reference>
<feature type="binding site" evidence="7">
    <location>
        <position position="214"/>
    </location>
    <ligand>
        <name>NADP(+)</name>
        <dbReference type="ChEBI" id="CHEBI:58349"/>
    </ligand>
</feature>
<dbReference type="CDD" id="cd05260">
    <property type="entry name" value="GDP_MD_SDR_e"/>
    <property type="match status" value="1"/>
</dbReference>
<keyword evidence="7" id="KW-0521">NADP</keyword>